<dbReference type="Proteomes" id="UP000383932">
    <property type="component" value="Unassembled WGS sequence"/>
</dbReference>
<dbReference type="Pfam" id="PF00400">
    <property type="entry name" value="WD40"/>
    <property type="match status" value="10"/>
</dbReference>
<feature type="repeat" description="WD" evidence="3">
    <location>
        <begin position="867"/>
        <end position="914"/>
    </location>
</feature>
<feature type="repeat" description="WD" evidence="3">
    <location>
        <begin position="1066"/>
        <end position="1098"/>
    </location>
</feature>
<dbReference type="PANTHER" id="PTHR19848">
    <property type="entry name" value="WD40 REPEAT PROTEIN"/>
    <property type="match status" value="1"/>
</dbReference>
<dbReference type="PROSITE" id="PS50837">
    <property type="entry name" value="NACHT"/>
    <property type="match status" value="1"/>
</dbReference>
<dbReference type="InterPro" id="IPR036322">
    <property type="entry name" value="WD40_repeat_dom_sf"/>
</dbReference>
<sequence>MESDPPQPPSQKVKKRIKPCHSGSQSPPYAPRSHTPISHTAISRTPTPRPLSPPSPSVPSSSRTANPHKSPPGSLDVSSAPGQLPSDEPTPSTAFLHPPSPVRSPSPEPRNTAWKVLTATLRGLQESAKLIPPFTPIIDGLASFLDNFETVTRHRQEYQQPAEHLNITLQFLHSHLGNSTSPQTTETINDIIKAIQKEVGSIGIQQDQDVPSQVVATTHDEEELLEVSMGMWNTINSAEMGRRLETLKPVELAMYDSILSTKINRRTCTTNTREAILSTLNAWSDNPDAEDIFWLDGMAGTGKTTIAWTLSKSLQSRGQLAASFFCTRTSPECRDATRIFSTIACQLARHSSLFRSALSRTLEENPGAGSLNMSAQFEKLLNGPLLEVKDNVPNNMVVVIDALDECDDSGIIGQMLDTLFRFAANLPIKFFVTSRPEPTIRKRMMSAKDQGARSIFHLHDIEQSLVQANIEVYLHEELASMSPTTDQVNQLAKLAGNLFIYAATAVRYISPGDDTIDSDERFRIMLAIDSKSDKRFKQIDILYSTILGAALNGDDLEPEERSRRQLALWTAVCAQEPIHMKTLAALAGLGSEKQALTALQSLRSVLHISDQDDLVSTLHASFPDYMFNQNRSGDFFCDQTIHSQLVARRFIPDEKVPNLKSRIKENISHELFYACRYWADHLKLAAASDGLQSGLDEFLSERLLFWMGVLNLNRCMVIGVLGLVESQTWLSKAKASRKQVKTLSDAHRFVAQFTAHAICQSTPHIYVSALALSPRSGTVWERYGRRTQGLVAFSPDGTRIVSGSNDWTLLVWNAHDGTIFAGPFEGHTDKVALVAFSPDGTRIASGSHDKMIRVWRVHSGSLTASPFQGHTGAVISVTFLPDVAFSHDGTLIASGSNDWTICVWSAHDGSHFAGPFQGHTNRVRSVAFLPDSTCIVSGSNDGTIHMWSAHGSMLAVFQGHTYAVTAVTFSHDGTRLISSLKDKTIHVWNAHNDAPVISSFQGHNWPVTSVTFSPDGTIFAGPFEGHTSQITSVAFSPDGTRIVSGSCDCTILMWDACNGTHVAGPFIGHTNWVLSVAFLPNSTRIISGSNNKTICMWNAHDGTIFAGPFEGHISLVTSVAFSPDGTRIVSGSYDHTILMWDAHNGMCVTGPFKAHTNWVTSVAFSSDGTQIVSGSRD</sequence>
<dbReference type="Gene3D" id="3.40.50.300">
    <property type="entry name" value="P-loop containing nucleotide triphosphate hydrolases"/>
    <property type="match status" value="1"/>
</dbReference>
<feature type="repeat" description="WD" evidence="3">
    <location>
        <begin position="916"/>
        <end position="948"/>
    </location>
</feature>
<keyword evidence="2" id="KW-0677">Repeat</keyword>
<evidence type="ECO:0000313" key="7">
    <source>
        <dbReference type="Proteomes" id="UP000383932"/>
    </source>
</evidence>
<dbReference type="PANTHER" id="PTHR19848:SF8">
    <property type="entry name" value="F-BOX AND WD REPEAT DOMAIN CONTAINING 7"/>
    <property type="match status" value="1"/>
</dbReference>
<dbReference type="PROSITE" id="PS50294">
    <property type="entry name" value="WD_REPEATS_REGION"/>
    <property type="match status" value="8"/>
</dbReference>
<dbReference type="Pfam" id="PF24883">
    <property type="entry name" value="NPHP3_N"/>
    <property type="match status" value="1"/>
</dbReference>
<dbReference type="SUPFAM" id="SSF52540">
    <property type="entry name" value="P-loop containing nucleoside triphosphate hydrolases"/>
    <property type="match status" value="1"/>
</dbReference>
<evidence type="ECO:0000313" key="6">
    <source>
        <dbReference type="EMBL" id="KAB5591575.1"/>
    </source>
</evidence>
<evidence type="ECO:0000256" key="2">
    <source>
        <dbReference type="ARBA" id="ARBA00022737"/>
    </source>
</evidence>
<evidence type="ECO:0000256" key="4">
    <source>
        <dbReference type="SAM" id="MobiDB-lite"/>
    </source>
</evidence>
<dbReference type="InterPro" id="IPR020472">
    <property type="entry name" value="WD40_PAC1"/>
</dbReference>
<keyword evidence="7" id="KW-1185">Reference proteome</keyword>
<dbReference type="InterPro" id="IPR015943">
    <property type="entry name" value="WD40/YVTN_repeat-like_dom_sf"/>
</dbReference>
<feature type="repeat" description="WD" evidence="3">
    <location>
        <begin position="824"/>
        <end position="865"/>
    </location>
</feature>
<feature type="domain" description="NACHT" evidence="5">
    <location>
        <begin position="291"/>
        <end position="436"/>
    </location>
</feature>
<dbReference type="CDD" id="cd00200">
    <property type="entry name" value="WD40"/>
    <property type="match status" value="1"/>
</dbReference>
<dbReference type="AlphaFoldDB" id="A0A5N5QIK5"/>
<feature type="repeat" description="WD" evidence="3">
    <location>
        <begin position="1109"/>
        <end position="1150"/>
    </location>
</feature>
<gene>
    <name evidence="6" type="ORF">CTheo_5004</name>
</gene>
<feature type="repeat" description="WD" evidence="3">
    <location>
        <begin position="957"/>
        <end position="998"/>
    </location>
</feature>
<dbReference type="OrthoDB" id="538223at2759"/>
<dbReference type="EMBL" id="SSOP01000099">
    <property type="protein sequence ID" value="KAB5591575.1"/>
    <property type="molecule type" value="Genomic_DNA"/>
</dbReference>
<protein>
    <submittedName>
        <fullName evidence="6">Vegetative incompatibility protein HET-E-1</fullName>
    </submittedName>
</protein>
<feature type="repeat" description="WD" evidence="3">
    <location>
        <begin position="1023"/>
        <end position="1055"/>
    </location>
</feature>
<name>A0A5N5QIK5_9AGAM</name>
<evidence type="ECO:0000256" key="3">
    <source>
        <dbReference type="PROSITE-ProRule" id="PRU00221"/>
    </source>
</evidence>
<feature type="repeat" description="WD" evidence="3">
    <location>
        <begin position="791"/>
        <end position="813"/>
    </location>
</feature>
<evidence type="ECO:0000256" key="1">
    <source>
        <dbReference type="ARBA" id="ARBA00022574"/>
    </source>
</evidence>
<dbReference type="InterPro" id="IPR056884">
    <property type="entry name" value="NPHP3-like_N"/>
</dbReference>
<dbReference type="Gene3D" id="2.130.10.10">
    <property type="entry name" value="YVTN repeat-like/Quinoprotein amine dehydrogenase"/>
    <property type="match status" value="4"/>
</dbReference>
<dbReference type="InterPro" id="IPR001680">
    <property type="entry name" value="WD40_rpt"/>
</dbReference>
<comment type="caution">
    <text evidence="6">The sequence shown here is derived from an EMBL/GenBank/DDBJ whole genome shotgun (WGS) entry which is preliminary data.</text>
</comment>
<dbReference type="PRINTS" id="PR00320">
    <property type="entry name" value="GPROTEINBRPT"/>
</dbReference>
<dbReference type="PROSITE" id="PS50082">
    <property type="entry name" value="WD_REPEATS_2"/>
    <property type="match status" value="9"/>
</dbReference>
<dbReference type="SUPFAM" id="SSF50978">
    <property type="entry name" value="WD40 repeat-like"/>
    <property type="match status" value="1"/>
</dbReference>
<dbReference type="InterPro" id="IPR027417">
    <property type="entry name" value="P-loop_NTPase"/>
</dbReference>
<dbReference type="InterPro" id="IPR007111">
    <property type="entry name" value="NACHT_NTPase"/>
</dbReference>
<evidence type="ECO:0000259" key="5">
    <source>
        <dbReference type="PROSITE" id="PS50837"/>
    </source>
</evidence>
<keyword evidence="1 3" id="KW-0853">WD repeat</keyword>
<feature type="compositionally biased region" description="Pro residues" evidence="4">
    <location>
        <begin position="98"/>
        <end position="108"/>
    </location>
</feature>
<organism evidence="6 7">
    <name type="scientific">Ceratobasidium theobromae</name>
    <dbReference type="NCBI Taxonomy" id="1582974"/>
    <lineage>
        <taxon>Eukaryota</taxon>
        <taxon>Fungi</taxon>
        <taxon>Dikarya</taxon>
        <taxon>Basidiomycota</taxon>
        <taxon>Agaricomycotina</taxon>
        <taxon>Agaricomycetes</taxon>
        <taxon>Cantharellales</taxon>
        <taxon>Ceratobasidiaceae</taxon>
        <taxon>Ceratobasidium</taxon>
    </lineage>
</organism>
<feature type="repeat" description="WD" evidence="3">
    <location>
        <begin position="1152"/>
        <end position="1177"/>
    </location>
</feature>
<accession>A0A5N5QIK5</accession>
<feature type="region of interest" description="Disordered" evidence="4">
    <location>
        <begin position="1"/>
        <end position="110"/>
    </location>
</feature>
<dbReference type="SMART" id="SM00320">
    <property type="entry name" value="WD40"/>
    <property type="match status" value="9"/>
</dbReference>
<feature type="compositionally biased region" description="Pro residues" evidence="4">
    <location>
        <begin position="47"/>
        <end position="57"/>
    </location>
</feature>
<reference evidence="6 7" key="1">
    <citation type="journal article" date="2019" name="Fungal Biol. Biotechnol.">
        <title>Draft genome sequence of fastidious pathogen Ceratobasidium theobromae, which causes vascular-streak dieback in Theobroma cacao.</title>
        <authorList>
            <person name="Ali S.S."/>
            <person name="Asman A."/>
            <person name="Shao J."/>
            <person name="Firmansyah A.P."/>
            <person name="Susilo A.W."/>
            <person name="Rosmana A."/>
            <person name="McMahon P."/>
            <person name="Junaid M."/>
            <person name="Guest D."/>
            <person name="Kheng T.Y."/>
            <person name="Meinhardt L.W."/>
            <person name="Bailey B.A."/>
        </authorList>
    </citation>
    <scope>NUCLEOTIDE SEQUENCE [LARGE SCALE GENOMIC DNA]</scope>
    <source>
        <strain evidence="6 7">CT2</strain>
    </source>
</reference>
<proteinExistence type="predicted"/>